<accession>A0A7W7WHI0</accession>
<dbReference type="Proteomes" id="UP000573327">
    <property type="component" value="Unassembled WGS sequence"/>
</dbReference>
<keyword evidence="1" id="KW-0812">Transmembrane</keyword>
<evidence type="ECO:0000313" key="2">
    <source>
        <dbReference type="EMBL" id="MBB4947772.1"/>
    </source>
</evidence>
<evidence type="ECO:0000256" key="1">
    <source>
        <dbReference type="SAM" id="Phobius"/>
    </source>
</evidence>
<protein>
    <submittedName>
        <fullName evidence="2">Uncharacterized protein</fullName>
    </submittedName>
</protein>
<sequence>MSDLIFRAWLYTVAGCLVAAFVLALYMSGATNTPTGRHRVGAPRPIPVDVPALRVPAYHYRERPVFPVTTPEPNPSPAVQPAPVRILPVGPTRQEVAAAAVERERRAHHIPAAVEPKSEPTSEVEPEPVKVVPLWERDEERQRVERRRTLAVVSNELPDPGYTYEGAHCLAGAVA</sequence>
<organism evidence="2 3">
    <name type="scientific">Kitasatospora gansuensis</name>
    <dbReference type="NCBI Taxonomy" id="258050"/>
    <lineage>
        <taxon>Bacteria</taxon>
        <taxon>Bacillati</taxon>
        <taxon>Actinomycetota</taxon>
        <taxon>Actinomycetes</taxon>
        <taxon>Kitasatosporales</taxon>
        <taxon>Streptomycetaceae</taxon>
        <taxon>Kitasatospora</taxon>
    </lineage>
</organism>
<dbReference type="RefSeq" id="WP_184916247.1">
    <property type="nucleotide sequence ID" value="NZ_JACHJR010000001.1"/>
</dbReference>
<proteinExistence type="predicted"/>
<keyword evidence="1" id="KW-0472">Membrane</keyword>
<reference evidence="2 3" key="1">
    <citation type="submission" date="2020-08" db="EMBL/GenBank/DDBJ databases">
        <title>Sequencing the genomes of 1000 actinobacteria strains.</title>
        <authorList>
            <person name="Klenk H.-P."/>
        </authorList>
    </citation>
    <scope>NUCLEOTIDE SEQUENCE [LARGE SCALE GENOMIC DNA]</scope>
    <source>
        <strain evidence="2 3">DSM 44786</strain>
    </source>
</reference>
<evidence type="ECO:0000313" key="3">
    <source>
        <dbReference type="Proteomes" id="UP000573327"/>
    </source>
</evidence>
<dbReference type="AlphaFoldDB" id="A0A7W7WHI0"/>
<keyword evidence="3" id="KW-1185">Reference proteome</keyword>
<keyword evidence="1" id="KW-1133">Transmembrane helix</keyword>
<feature type="transmembrane region" description="Helical" evidence="1">
    <location>
        <begin position="6"/>
        <end position="27"/>
    </location>
</feature>
<comment type="caution">
    <text evidence="2">The sequence shown here is derived from an EMBL/GenBank/DDBJ whole genome shotgun (WGS) entry which is preliminary data.</text>
</comment>
<dbReference type="EMBL" id="JACHJR010000001">
    <property type="protein sequence ID" value="MBB4947772.1"/>
    <property type="molecule type" value="Genomic_DNA"/>
</dbReference>
<name>A0A7W7WHI0_9ACTN</name>
<gene>
    <name evidence="2" type="ORF">F4556_003307</name>
</gene>